<proteinExistence type="predicted"/>
<dbReference type="EMBL" id="QRBI01000095">
    <property type="protein sequence ID" value="RMC19110.1"/>
    <property type="molecule type" value="Genomic_DNA"/>
</dbReference>
<dbReference type="STRING" id="333673.A0A3M0L7T2"/>
<dbReference type="OrthoDB" id="8939918at2759"/>
<organism evidence="1 2">
    <name type="scientific">Hirundo rustica rustica</name>
    <dbReference type="NCBI Taxonomy" id="333673"/>
    <lineage>
        <taxon>Eukaryota</taxon>
        <taxon>Metazoa</taxon>
        <taxon>Chordata</taxon>
        <taxon>Craniata</taxon>
        <taxon>Vertebrata</taxon>
        <taxon>Euteleostomi</taxon>
        <taxon>Archelosauria</taxon>
        <taxon>Archosauria</taxon>
        <taxon>Dinosauria</taxon>
        <taxon>Saurischia</taxon>
        <taxon>Theropoda</taxon>
        <taxon>Coelurosauria</taxon>
        <taxon>Aves</taxon>
        <taxon>Neognathae</taxon>
        <taxon>Neoaves</taxon>
        <taxon>Telluraves</taxon>
        <taxon>Australaves</taxon>
        <taxon>Passeriformes</taxon>
        <taxon>Sylvioidea</taxon>
        <taxon>Hirundinidae</taxon>
        <taxon>Hirundo</taxon>
    </lineage>
</organism>
<evidence type="ECO:0000313" key="1">
    <source>
        <dbReference type="EMBL" id="RMC19110.1"/>
    </source>
</evidence>
<dbReference type="PANTHER" id="PTHR33332">
    <property type="entry name" value="REVERSE TRANSCRIPTASE DOMAIN-CONTAINING PROTEIN"/>
    <property type="match status" value="1"/>
</dbReference>
<comment type="caution">
    <text evidence="1">The sequence shown here is derived from an EMBL/GenBank/DDBJ whole genome shotgun (WGS) entry which is preliminary data.</text>
</comment>
<gene>
    <name evidence="1" type="ORF">DUI87_03714</name>
</gene>
<name>A0A3M0L7T2_HIRRU</name>
<keyword evidence="2" id="KW-1185">Reference proteome</keyword>
<evidence type="ECO:0008006" key="3">
    <source>
        <dbReference type="Google" id="ProtNLM"/>
    </source>
</evidence>
<evidence type="ECO:0000313" key="2">
    <source>
        <dbReference type="Proteomes" id="UP000269221"/>
    </source>
</evidence>
<dbReference type="Proteomes" id="UP000269221">
    <property type="component" value="Unassembled WGS sequence"/>
</dbReference>
<accession>A0A3M0L7T2</accession>
<reference evidence="1 2" key="1">
    <citation type="submission" date="2018-07" db="EMBL/GenBank/DDBJ databases">
        <title>A high quality draft genome assembly of the barn swallow (H. rustica rustica).</title>
        <authorList>
            <person name="Formenti G."/>
            <person name="Chiara M."/>
            <person name="Poveda L."/>
            <person name="Francoijs K.-J."/>
            <person name="Bonisoli-Alquati A."/>
            <person name="Canova L."/>
            <person name="Gianfranceschi L."/>
            <person name="Horner D.S."/>
            <person name="Saino N."/>
        </authorList>
    </citation>
    <scope>NUCLEOTIDE SEQUENCE [LARGE SCALE GENOMIC DNA]</scope>
    <source>
        <strain evidence="1">Chelidonia</strain>
        <tissue evidence="1">Blood</tissue>
    </source>
</reference>
<dbReference type="AlphaFoldDB" id="A0A3M0L7T2"/>
<protein>
    <recommendedName>
        <fullName evidence="3">Reverse transcriptase domain-containing protein</fullName>
    </recommendedName>
</protein>
<sequence length="110" mass="12725">MDEGIKSTISNIAEDTKLVVIVNPLEGRRPLQRDLDRLDRWAKSSDLRFNKTKCWVLCFGLYNPLQHYRLGTQWLDKDQAERDLQVLIDSGLNMSQWCALASKKAKGILY</sequence>